<dbReference type="Proteomes" id="UP000028703">
    <property type="component" value="Unassembled WGS sequence"/>
</dbReference>
<dbReference type="RefSeq" id="WP_034704379.1">
    <property type="nucleotide sequence ID" value="NZ_JPRO01000007.1"/>
</dbReference>
<evidence type="ECO:0000313" key="3">
    <source>
        <dbReference type="Proteomes" id="UP000028703"/>
    </source>
</evidence>
<evidence type="ECO:0000313" key="2">
    <source>
        <dbReference type="EMBL" id="KFF03818.1"/>
    </source>
</evidence>
<accession>A0A085ZHA4</accession>
<name>A0A085ZHA4_9FLAO</name>
<dbReference type="EMBL" id="JPRO01000007">
    <property type="protein sequence ID" value="KFF03818.1"/>
    <property type="molecule type" value="Genomic_DNA"/>
</dbReference>
<proteinExistence type="predicted"/>
<organism evidence="2 3">
    <name type="scientific">Chryseobacterium luteum</name>
    <dbReference type="NCBI Taxonomy" id="421531"/>
    <lineage>
        <taxon>Bacteria</taxon>
        <taxon>Pseudomonadati</taxon>
        <taxon>Bacteroidota</taxon>
        <taxon>Flavobacteriia</taxon>
        <taxon>Flavobacteriales</taxon>
        <taxon>Weeksellaceae</taxon>
        <taxon>Chryseobacterium group</taxon>
        <taxon>Chryseobacterium</taxon>
    </lineage>
</organism>
<dbReference type="STRING" id="421531.IX38_10420"/>
<dbReference type="PROSITE" id="PS51257">
    <property type="entry name" value="PROKAR_LIPOPROTEIN"/>
    <property type="match status" value="1"/>
</dbReference>
<reference evidence="2 3" key="1">
    <citation type="submission" date="2014-07" db="EMBL/GenBank/DDBJ databases">
        <title>Genome of Chryseobacterium luteum DSM 18605.</title>
        <authorList>
            <person name="Stropko S.J."/>
            <person name="Pipes S.E."/>
            <person name="Newman J.D."/>
        </authorList>
    </citation>
    <scope>NUCLEOTIDE SEQUENCE [LARGE SCALE GENOMIC DNA]</scope>
    <source>
        <strain evidence="2 3">DSM 18605</strain>
    </source>
</reference>
<dbReference type="eggNOG" id="ENOG50341QS">
    <property type="taxonomic scope" value="Bacteria"/>
</dbReference>
<sequence length="186" mass="20477">MKKALLLISTAVLLAACDKKTEAGEAKIQDSTVQAEQLPASETGDVPETEKISENAVLDIALFKEKDIPAAMLKGSLHPHDMEGESIMELVPTMDDFIKGNGSDIAYIDDSLKKIILRINGKFEELKETGKDRYENSEYLASFTTTVPDKVPEDIEVLAYAYNGKLEVKRKSDNVSKSLDFFMGGL</sequence>
<gene>
    <name evidence="2" type="ORF">IX38_10420</name>
</gene>
<protein>
    <recommendedName>
        <fullName evidence="4">Lipoprotein</fullName>
    </recommendedName>
</protein>
<keyword evidence="3" id="KW-1185">Reference proteome</keyword>
<dbReference type="AlphaFoldDB" id="A0A085ZHA4"/>
<evidence type="ECO:0008006" key="4">
    <source>
        <dbReference type="Google" id="ProtNLM"/>
    </source>
</evidence>
<feature type="region of interest" description="Disordered" evidence="1">
    <location>
        <begin position="25"/>
        <end position="47"/>
    </location>
</feature>
<evidence type="ECO:0000256" key="1">
    <source>
        <dbReference type="SAM" id="MobiDB-lite"/>
    </source>
</evidence>
<comment type="caution">
    <text evidence="2">The sequence shown here is derived from an EMBL/GenBank/DDBJ whole genome shotgun (WGS) entry which is preliminary data.</text>
</comment>
<dbReference type="OrthoDB" id="1250781at2"/>